<gene>
    <name evidence="2" type="ORF">SNOG_11531</name>
</gene>
<dbReference type="Proteomes" id="UP000001055">
    <property type="component" value="Unassembled WGS sequence"/>
</dbReference>
<reference evidence="3" key="1">
    <citation type="journal article" date="2007" name="Plant Cell">
        <title>Dothideomycete-plant interactions illuminated by genome sequencing and EST analysis of the wheat pathogen Stagonospora nodorum.</title>
        <authorList>
            <person name="Hane J.K."/>
            <person name="Lowe R.G."/>
            <person name="Solomon P.S."/>
            <person name="Tan K.C."/>
            <person name="Schoch C.L."/>
            <person name="Spatafora J.W."/>
            <person name="Crous P.W."/>
            <person name="Kodira C."/>
            <person name="Birren B.W."/>
            <person name="Galagan J.E."/>
            <person name="Torriani S.F."/>
            <person name="McDonald B.A."/>
            <person name="Oliver R.P."/>
        </authorList>
    </citation>
    <scope>NUCLEOTIDE SEQUENCE [LARGE SCALE GENOMIC DNA]</scope>
    <source>
        <strain evidence="3">SN15 / ATCC MYA-4574 / FGSC 10173</strain>
    </source>
</reference>
<evidence type="ECO:0000256" key="1">
    <source>
        <dbReference type="SAM" id="MobiDB-lite"/>
    </source>
</evidence>
<evidence type="ECO:0000313" key="2">
    <source>
        <dbReference type="EMBL" id="EAT81239.1"/>
    </source>
</evidence>
<dbReference type="HOGENOM" id="CLU_2224158_0_0_1"/>
<dbReference type="RefSeq" id="XP_001801771.1">
    <property type="nucleotide sequence ID" value="XM_001801719.1"/>
</dbReference>
<sequence>MLQDTIMSTNQSHPDSNISGQAPSAAPGVHHMTPHASRDPSPPAEQPHSYPIHRGDYELVACIQGGPTGALNRWDRLAHKVCRAAITRGEPRDKDPWLIDGKAHVA</sequence>
<evidence type="ECO:0000313" key="3">
    <source>
        <dbReference type="Proteomes" id="UP000001055"/>
    </source>
</evidence>
<dbReference type="GeneID" id="5978679"/>
<protein>
    <submittedName>
        <fullName evidence="2">Uncharacterized protein</fullName>
    </submittedName>
</protein>
<feature type="region of interest" description="Disordered" evidence="1">
    <location>
        <begin position="1"/>
        <end position="52"/>
    </location>
</feature>
<dbReference type="AlphaFoldDB" id="Q0U9N3"/>
<dbReference type="EMBL" id="CH445343">
    <property type="protein sequence ID" value="EAT81239.1"/>
    <property type="molecule type" value="Genomic_DNA"/>
</dbReference>
<name>Q0U9N3_PHANO</name>
<feature type="compositionally biased region" description="Polar residues" evidence="1">
    <location>
        <begin position="1"/>
        <end position="22"/>
    </location>
</feature>
<accession>Q0U9N3</accession>
<organism evidence="2 3">
    <name type="scientific">Phaeosphaeria nodorum (strain SN15 / ATCC MYA-4574 / FGSC 10173)</name>
    <name type="common">Glume blotch fungus</name>
    <name type="synonym">Parastagonospora nodorum</name>
    <dbReference type="NCBI Taxonomy" id="321614"/>
    <lineage>
        <taxon>Eukaryota</taxon>
        <taxon>Fungi</taxon>
        <taxon>Dikarya</taxon>
        <taxon>Ascomycota</taxon>
        <taxon>Pezizomycotina</taxon>
        <taxon>Dothideomycetes</taxon>
        <taxon>Pleosporomycetidae</taxon>
        <taxon>Pleosporales</taxon>
        <taxon>Pleosporineae</taxon>
        <taxon>Phaeosphaeriaceae</taxon>
        <taxon>Parastagonospora</taxon>
    </lineage>
</organism>
<proteinExistence type="predicted"/>
<dbReference type="InParanoid" id="Q0U9N3"/>
<dbReference type="KEGG" id="pno:SNOG_11531"/>